<keyword evidence="4" id="KW-1185">Reference proteome</keyword>
<accession>A0A074ZDZ9</accession>
<dbReference type="OrthoDB" id="3883941at2759"/>
<dbReference type="HOGENOM" id="CLU_033245_0_0_1"/>
<dbReference type="Proteomes" id="UP000030641">
    <property type="component" value="Unassembled WGS sequence"/>
</dbReference>
<dbReference type="SUPFAM" id="SSF69989">
    <property type="entry name" value="C-terminal domain of PLC-beta"/>
    <property type="match status" value="1"/>
</dbReference>
<evidence type="ECO:0000256" key="2">
    <source>
        <dbReference type="SAM" id="MobiDB-lite"/>
    </source>
</evidence>
<dbReference type="EMBL" id="KL584755">
    <property type="protein sequence ID" value="KEQ96891.1"/>
    <property type="molecule type" value="Genomic_DNA"/>
</dbReference>
<keyword evidence="1" id="KW-0175">Coiled coil</keyword>
<evidence type="ECO:0000313" key="3">
    <source>
        <dbReference type="EMBL" id="KEQ96891.1"/>
    </source>
</evidence>
<dbReference type="OMA" id="QIMDNHP"/>
<feature type="region of interest" description="Disordered" evidence="2">
    <location>
        <begin position="20"/>
        <end position="44"/>
    </location>
</feature>
<feature type="coiled-coil region" evidence="1">
    <location>
        <begin position="364"/>
        <end position="410"/>
    </location>
</feature>
<dbReference type="STRING" id="1043005.A0A074ZDZ9"/>
<evidence type="ECO:0000313" key="4">
    <source>
        <dbReference type="Proteomes" id="UP000030641"/>
    </source>
</evidence>
<reference evidence="3 4" key="1">
    <citation type="journal article" date="2014" name="BMC Genomics">
        <title>Genome sequencing of four Aureobasidium pullulans varieties: biotechnological potential, stress tolerance, and description of new species.</title>
        <authorList>
            <person name="Gostin Ar C."/>
            <person name="Ohm R.A."/>
            <person name="Kogej T."/>
            <person name="Sonjak S."/>
            <person name="Turk M."/>
            <person name="Zajc J."/>
            <person name="Zalar P."/>
            <person name="Grube M."/>
            <person name="Sun H."/>
            <person name="Han J."/>
            <person name="Sharma A."/>
            <person name="Chiniquy J."/>
            <person name="Ngan C.Y."/>
            <person name="Lipzen A."/>
            <person name="Barry K."/>
            <person name="Grigoriev I.V."/>
            <person name="Gunde-Cimerman N."/>
        </authorList>
    </citation>
    <scope>NUCLEOTIDE SEQUENCE [LARGE SCALE GENOMIC DNA]</scope>
    <source>
        <strain evidence="3 4">EXF-2481</strain>
    </source>
</reference>
<evidence type="ECO:0000256" key="1">
    <source>
        <dbReference type="SAM" id="Coils"/>
    </source>
</evidence>
<dbReference type="SUPFAM" id="SSF47162">
    <property type="entry name" value="Apolipoprotein"/>
    <property type="match status" value="1"/>
</dbReference>
<gene>
    <name evidence="3" type="ORF">AUEXF2481DRAFT_3580</name>
</gene>
<organism evidence="3 4">
    <name type="scientific">Aureobasidium subglaciale (strain EXF-2481)</name>
    <name type="common">Aureobasidium pullulans var. subglaciale</name>
    <dbReference type="NCBI Taxonomy" id="1043005"/>
    <lineage>
        <taxon>Eukaryota</taxon>
        <taxon>Fungi</taxon>
        <taxon>Dikarya</taxon>
        <taxon>Ascomycota</taxon>
        <taxon>Pezizomycotina</taxon>
        <taxon>Dothideomycetes</taxon>
        <taxon>Dothideomycetidae</taxon>
        <taxon>Dothideales</taxon>
        <taxon>Saccotheciaceae</taxon>
        <taxon>Aureobasidium</taxon>
    </lineage>
</organism>
<dbReference type="AlphaFoldDB" id="A0A074ZDZ9"/>
<name>A0A074ZDZ9_AURSE</name>
<dbReference type="GeneID" id="25365412"/>
<protein>
    <submittedName>
        <fullName evidence="3">Uncharacterized protein</fullName>
    </submittedName>
</protein>
<dbReference type="Gene3D" id="1.20.120.20">
    <property type="entry name" value="Apolipoprotein"/>
    <property type="match status" value="1"/>
</dbReference>
<dbReference type="InParanoid" id="A0A074ZDZ9"/>
<dbReference type="RefSeq" id="XP_013345237.1">
    <property type="nucleotide sequence ID" value="XM_013489783.1"/>
</dbReference>
<sequence>MYAARPIARSSIPRTLRSARVPRNTQARFQSSSSSSSSSTGTNSHVVTGLASGTAVAVVGYTIYALSPAGRMSRKINGTAKDAYVYYNDVTSKIQANTPDADDAINYVKEFAYSYVAWIPGGRKYVDTAFKDLDTLRQNHKDDVDKIIRETYSEFQEVSKNGFSRDSLTKAMEALSNLSQKIGALAADAAQDLMDNHPQLKEQVGPRIEQLKSMGDQYGPEVKQEVDRTWDQVKEVMAGGLSVANINKARQIVEEKYEKVKQLGDQAWQKGLDQAKPYFDKNPKIKELIENNADALKQGNAKELFEKVKSGVESGSTGDLEGYVNKAVEKAKSKGSEVSSQWGFGGLDQYLKMIPSGGEILPKLQQLKEVAEKHKTEGEKLLNETMEELKKVLEKQSSKAQDIVEQAKKDAK</sequence>
<proteinExistence type="predicted"/>